<name>A0A1N6FBU8_9RHOB</name>
<protein>
    <submittedName>
        <fullName evidence="1">Uncharacterized protein</fullName>
    </submittedName>
</protein>
<reference evidence="2" key="1">
    <citation type="submission" date="2016-11" db="EMBL/GenBank/DDBJ databases">
        <authorList>
            <person name="Varghese N."/>
            <person name="Submissions S."/>
        </authorList>
    </citation>
    <scope>NUCLEOTIDE SEQUENCE [LARGE SCALE GENOMIC DNA]</scope>
    <source>
        <strain evidence="2">DSM 29440</strain>
    </source>
</reference>
<dbReference type="AlphaFoldDB" id="A0A1N6FBU8"/>
<keyword evidence="2" id="KW-1185">Reference proteome</keyword>
<evidence type="ECO:0000313" key="1">
    <source>
        <dbReference type="EMBL" id="SIN92753.1"/>
    </source>
</evidence>
<accession>A0A1N6FBU8</accession>
<evidence type="ECO:0000313" key="2">
    <source>
        <dbReference type="Proteomes" id="UP000184932"/>
    </source>
</evidence>
<gene>
    <name evidence="1" type="ORF">SAMN05444002_1548</name>
</gene>
<dbReference type="Proteomes" id="UP000184932">
    <property type="component" value="Unassembled WGS sequence"/>
</dbReference>
<sequence>MGAVARSRMAKQSQKGLTILRHNLGQANAWEWL</sequence>
<proteinExistence type="predicted"/>
<organism evidence="1 2">
    <name type="scientific">Vannielia litorea</name>
    <dbReference type="NCBI Taxonomy" id="1217970"/>
    <lineage>
        <taxon>Bacteria</taxon>
        <taxon>Pseudomonadati</taxon>
        <taxon>Pseudomonadota</taxon>
        <taxon>Alphaproteobacteria</taxon>
        <taxon>Rhodobacterales</taxon>
        <taxon>Paracoccaceae</taxon>
        <taxon>Vannielia</taxon>
    </lineage>
</organism>
<dbReference type="EMBL" id="FSRL01000001">
    <property type="protein sequence ID" value="SIN92753.1"/>
    <property type="molecule type" value="Genomic_DNA"/>
</dbReference>